<keyword evidence="2" id="KW-0175">Coiled coil</keyword>
<feature type="domain" description="Rap-GAP" evidence="4">
    <location>
        <begin position="469"/>
        <end position="665"/>
    </location>
</feature>
<feature type="coiled-coil region" evidence="2">
    <location>
        <begin position="742"/>
        <end position="769"/>
    </location>
</feature>
<dbReference type="PROSITE" id="PS50085">
    <property type="entry name" value="RAPGAP"/>
    <property type="match status" value="1"/>
</dbReference>
<dbReference type="Gene3D" id="3.40.50.11210">
    <property type="entry name" value="Rap/Ran-GAP"/>
    <property type="match status" value="1"/>
</dbReference>
<dbReference type="STRING" id="451379.A0A0N5AMM5"/>
<protein>
    <submittedName>
        <fullName evidence="6">Rap-GAP domain-containing protein</fullName>
    </submittedName>
</protein>
<evidence type="ECO:0000313" key="6">
    <source>
        <dbReference type="WBParaSite" id="SMUV_0000583801-mRNA-1"/>
    </source>
</evidence>
<evidence type="ECO:0000256" key="3">
    <source>
        <dbReference type="SAM" id="MobiDB-lite"/>
    </source>
</evidence>
<dbReference type="GO" id="GO:0005737">
    <property type="term" value="C:cytoplasm"/>
    <property type="evidence" value="ECO:0007669"/>
    <property type="project" value="TreeGrafter"/>
</dbReference>
<dbReference type="SMART" id="SM01083">
    <property type="entry name" value="Cir_N"/>
    <property type="match status" value="1"/>
</dbReference>
<dbReference type="GO" id="GO:0005096">
    <property type="term" value="F:GTPase activator activity"/>
    <property type="evidence" value="ECO:0007669"/>
    <property type="project" value="UniProtKB-KW"/>
</dbReference>
<name>A0A0N5AMM5_9BILA</name>
<dbReference type="InterPro" id="IPR027107">
    <property type="entry name" value="Tuberin/Ral-act_asu"/>
</dbReference>
<dbReference type="InterPro" id="IPR035974">
    <property type="entry name" value="Rap/Ran-GAP_sf"/>
</dbReference>
<dbReference type="GO" id="GO:0051056">
    <property type="term" value="P:regulation of small GTPase mediated signal transduction"/>
    <property type="evidence" value="ECO:0007669"/>
    <property type="project" value="InterPro"/>
</dbReference>
<proteinExistence type="predicted"/>
<reference evidence="6" key="1">
    <citation type="submission" date="2017-02" db="UniProtKB">
        <authorList>
            <consortium name="WormBaseParasite"/>
        </authorList>
    </citation>
    <scope>IDENTIFICATION</scope>
</reference>
<dbReference type="AlphaFoldDB" id="A0A0N5AMM5"/>
<evidence type="ECO:0000259" key="4">
    <source>
        <dbReference type="PROSITE" id="PS50085"/>
    </source>
</evidence>
<dbReference type="InterPro" id="IPR019339">
    <property type="entry name" value="CIR_N_dom"/>
</dbReference>
<dbReference type="WBParaSite" id="SMUV_0000583801-mRNA-1">
    <property type="protein sequence ID" value="SMUV_0000583801-mRNA-1"/>
    <property type="gene ID" value="SMUV_0000583801"/>
</dbReference>
<evidence type="ECO:0000256" key="2">
    <source>
        <dbReference type="SAM" id="Coils"/>
    </source>
</evidence>
<evidence type="ECO:0000256" key="1">
    <source>
        <dbReference type="ARBA" id="ARBA00022468"/>
    </source>
</evidence>
<keyword evidence="1" id="KW-0343">GTPase activation</keyword>
<dbReference type="PANTHER" id="PTHR10063">
    <property type="entry name" value="TUBERIN"/>
    <property type="match status" value="1"/>
</dbReference>
<sequence>MRIVNLVSPLHASHAQIAVQTLSRTITTLLRISGTDALVHWIFNRLLLLPTSLQLQCIPAFCAVLSSTNPAPLVQVHIILALTKAISTDQSLAVLDHLPLMSHEHLSALAKPTLASLAQLIKQFNYSPRSVQVAALLSPDHAAAENLLLNLIGTTSAEITLPSLSLALNALALLIIERADTKLLSEVLGRLRTQRGSSRLLHLFCTSLNQLTTLGQSDTLLALLKTALQIVTEDRWANELLWQSVSVSLCNGALRRSLLEQVINEKKECLEGLIMTYYHQFPLPSFSAAQWNSLEFSRKNGTCQANADNLTNGRIFIDNRSSILSVDHDEKLRITTRTIVGKHCWQFSLEGGDGQNSSNLNKWLKALGKREQFIVPQDKENRKESKDLLKKLPHLSTAVESDPVDCTEMYAYLQQCNRLPCDSSKRKYVKDNGESSKIDEKFALWRLLAADLHFIDSTKRIPANFARDLKHLDQTSTRELHKIAVIYVAKGQEDKNLILSNTCGSKLFDEFVARLGWLVKTGKDHLGYNGGLTNGISAPYYASADNEIIFHVSTKLEGDVTQKLKHLGNDEVHVVWSEHDRPYRRDTIATSFCDVLIVLYRISTVLMRVRIETQRPLEFGPLYDGAHVHVKQLPHLVRDTVLNASRAYRIARPDFVRKMNILPKKRWHVRTKENVARVRRDQKLATEEAVRIAERAKLAEQEFKVNVLRKNAEKRFINFYEVPRNDGECSIASSSGHVNFFAELEEETRKNYGTSNKEYEEEKRKEQEEFESKVGILKYLGEGSNEYTKQKSWYEEVPKRASSGDNKDKKQSRPVICGISDIGTTHHSVDERHHEGRRHKHRHKSKHKHKHAAEVRSSVEPTVSLNSDRRRQGASKSLSELRAERLLREKTERQKAASLFLDSKRGMDDKKLQRYSSQFNPELARQNRM</sequence>
<dbReference type="FunFam" id="3.40.50.11210:FF:000001">
    <property type="entry name" value="Ral GTPase-activating protein subunit alpha-1 isoform 1"/>
    <property type="match status" value="1"/>
</dbReference>
<dbReference type="GO" id="GO:0005634">
    <property type="term" value="C:nucleus"/>
    <property type="evidence" value="ECO:0007669"/>
    <property type="project" value="InterPro"/>
</dbReference>
<feature type="compositionally biased region" description="Basic and acidic residues" evidence="3">
    <location>
        <begin position="902"/>
        <end position="912"/>
    </location>
</feature>
<evidence type="ECO:0000313" key="5">
    <source>
        <dbReference type="Proteomes" id="UP000046393"/>
    </source>
</evidence>
<dbReference type="Proteomes" id="UP000046393">
    <property type="component" value="Unplaced"/>
</dbReference>
<organism evidence="5 6">
    <name type="scientific">Syphacia muris</name>
    <dbReference type="NCBI Taxonomy" id="451379"/>
    <lineage>
        <taxon>Eukaryota</taxon>
        <taxon>Metazoa</taxon>
        <taxon>Ecdysozoa</taxon>
        <taxon>Nematoda</taxon>
        <taxon>Chromadorea</taxon>
        <taxon>Rhabditida</taxon>
        <taxon>Spirurina</taxon>
        <taxon>Oxyuridomorpha</taxon>
        <taxon>Oxyuroidea</taxon>
        <taxon>Oxyuridae</taxon>
        <taxon>Syphacia</taxon>
    </lineage>
</organism>
<dbReference type="Pfam" id="PF02145">
    <property type="entry name" value="Rap_GAP"/>
    <property type="match status" value="1"/>
</dbReference>
<feature type="region of interest" description="Disordered" evidence="3">
    <location>
        <begin position="795"/>
        <end position="929"/>
    </location>
</feature>
<feature type="compositionally biased region" description="Basic residues" evidence="3">
    <location>
        <begin position="835"/>
        <end position="851"/>
    </location>
</feature>
<keyword evidence="5" id="KW-1185">Reference proteome</keyword>
<dbReference type="SUPFAM" id="SSF111347">
    <property type="entry name" value="Rap/Ran-GAP"/>
    <property type="match status" value="1"/>
</dbReference>
<accession>A0A0N5AMM5</accession>
<dbReference type="PANTHER" id="PTHR10063:SF11">
    <property type="entry name" value="RHO GTPASE-ACTIVATING PROTEIN CG5521-RELATED"/>
    <property type="match status" value="1"/>
</dbReference>
<feature type="compositionally biased region" description="Basic and acidic residues" evidence="3">
    <location>
        <begin position="879"/>
        <end position="895"/>
    </location>
</feature>
<dbReference type="InterPro" id="IPR000331">
    <property type="entry name" value="Rap/Ran_GAP_dom"/>
</dbReference>